<reference evidence="3" key="1">
    <citation type="submission" date="2015-01" db="EMBL/GenBank/DDBJ databases">
        <authorList>
            <person name="Aksoy S."/>
            <person name="Warren W."/>
            <person name="Wilson R.K."/>
        </authorList>
    </citation>
    <scope>NUCLEOTIDE SEQUENCE [LARGE SCALE GENOMIC DNA]</scope>
    <source>
        <strain evidence="3">IAEA</strain>
    </source>
</reference>
<feature type="domain" description="Mos1 transposase HTH" evidence="1">
    <location>
        <begin position="107"/>
        <end position="153"/>
    </location>
</feature>
<dbReference type="VEuPathDB" id="VectorBase:GPPI026414"/>
<dbReference type="AlphaFoldDB" id="A0A1B0BDA7"/>
<reference evidence="2" key="2">
    <citation type="submission" date="2020-05" db="UniProtKB">
        <authorList>
            <consortium name="EnsemblMetazoa"/>
        </authorList>
    </citation>
    <scope>IDENTIFICATION</scope>
    <source>
        <strain evidence="2">IAEA</strain>
    </source>
</reference>
<dbReference type="Proteomes" id="UP000092460">
    <property type="component" value="Unassembled WGS sequence"/>
</dbReference>
<protein>
    <recommendedName>
        <fullName evidence="1">Mos1 transposase HTH domain-containing protein</fullName>
    </recommendedName>
</protein>
<organism evidence="2 3">
    <name type="scientific">Glossina palpalis gambiensis</name>
    <dbReference type="NCBI Taxonomy" id="67801"/>
    <lineage>
        <taxon>Eukaryota</taxon>
        <taxon>Metazoa</taxon>
        <taxon>Ecdysozoa</taxon>
        <taxon>Arthropoda</taxon>
        <taxon>Hexapoda</taxon>
        <taxon>Insecta</taxon>
        <taxon>Pterygota</taxon>
        <taxon>Neoptera</taxon>
        <taxon>Endopterygota</taxon>
        <taxon>Diptera</taxon>
        <taxon>Brachycera</taxon>
        <taxon>Muscomorpha</taxon>
        <taxon>Hippoboscoidea</taxon>
        <taxon>Glossinidae</taxon>
        <taxon>Glossina</taxon>
    </lineage>
</organism>
<sequence>MSCKSLRKNLMTHVRYEWHASLFNCAHEIWFIAVRMTLNNPNRDRLQKVESRLLRRHSLWELFEITANLSRNRQRVSYYSSSKVRFDRDSRESILKRFPFNTVSEKKPLRHVMLHCRKKSSGAKDTTDDIFTVHASGSTTIKSVRNWFKKFRAVNFDLKDEDRKGRLATMYTEFVKSMLAEISQYCVHEIVDATTIPRTI</sequence>
<dbReference type="InterPro" id="IPR041426">
    <property type="entry name" value="Mos1_HTH"/>
</dbReference>
<keyword evidence="3" id="KW-1185">Reference proteome</keyword>
<evidence type="ECO:0000313" key="2">
    <source>
        <dbReference type="EnsemblMetazoa" id="GPPI026414-PA"/>
    </source>
</evidence>
<dbReference type="Pfam" id="PF17906">
    <property type="entry name" value="HTH_48"/>
    <property type="match status" value="1"/>
</dbReference>
<proteinExistence type="predicted"/>
<accession>A0A1B0BDA7</accession>
<evidence type="ECO:0000259" key="1">
    <source>
        <dbReference type="Pfam" id="PF17906"/>
    </source>
</evidence>
<name>A0A1B0BDA7_9MUSC</name>
<dbReference type="Gene3D" id="1.10.10.1450">
    <property type="match status" value="1"/>
</dbReference>
<evidence type="ECO:0000313" key="3">
    <source>
        <dbReference type="Proteomes" id="UP000092460"/>
    </source>
</evidence>
<dbReference type="EnsemblMetazoa" id="GPPI026414-RA">
    <property type="protein sequence ID" value="GPPI026414-PA"/>
    <property type="gene ID" value="GPPI026414"/>
</dbReference>
<dbReference type="EMBL" id="JXJN01012386">
    <property type="status" value="NOT_ANNOTATED_CDS"/>
    <property type="molecule type" value="Genomic_DNA"/>
</dbReference>
<dbReference type="STRING" id="67801.A0A1B0BDA7"/>